<sequence>MRPGARTCNPTSRGTVIGIQAYAPSSNCHPNVNRSSDDLVGSVLCGQQAGRAEAVDDEGWGSYRVSCGANAGAGDIYRAWAADMVDTDIFDEIWPAL</sequence>
<dbReference type="Proteomes" id="UP001147752">
    <property type="component" value="Unassembled WGS sequence"/>
</dbReference>
<name>A0A9W9RWQ5_9EURO</name>
<organism evidence="1 2">
    <name type="scientific">Penicillium concentricum</name>
    <dbReference type="NCBI Taxonomy" id="293559"/>
    <lineage>
        <taxon>Eukaryota</taxon>
        <taxon>Fungi</taxon>
        <taxon>Dikarya</taxon>
        <taxon>Ascomycota</taxon>
        <taxon>Pezizomycotina</taxon>
        <taxon>Eurotiomycetes</taxon>
        <taxon>Eurotiomycetidae</taxon>
        <taxon>Eurotiales</taxon>
        <taxon>Aspergillaceae</taxon>
        <taxon>Penicillium</taxon>
    </lineage>
</organism>
<dbReference type="GeneID" id="81465032"/>
<dbReference type="AlphaFoldDB" id="A0A9W9RWQ5"/>
<protein>
    <submittedName>
        <fullName evidence="1">Uncharacterized protein</fullName>
    </submittedName>
</protein>
<proteinExistence type="predicted"/>
<gene>
    <name evidence="1" type="ORF">N7517_008119</name>
</gene>
<evidence type="ECO:0000313" key="2">
    <source>
        <dbReference type="Proteomes" id="UP001147752"/>
    </source>
</evidence>
<comment type="caution">
    <text evidence="1">The sequence shown here is derived from an EMBL/GenBank/DDBJ whole genome shotgun (WGS) entry which is preliminary data.</text>
</comment>
<reference evidence="1" key="2">
    <citation type="journal article" date="2023" name="IMA Fungus">
        <title>Comparative genomic study of the Penicillium genus elucidates a diverse pangenome and 15 lateral gene transfer events.</title>
        <authorList>
            <person name="Petersen C."/>
            <person name="Sorensen T."/>
            <person name="Nielsen M.R."/>
            <person name="Sondergaard T.E."/>
            <person name="Sorensen J.L."/>
            <person name="Fitzpatrick D.A."/>
            <person name="Frisvad J.C."/>
            <person name="Nielsen K.L."/>
        </authorList>
    </citation>
    <scope>NUCLEOTIDE SEQUENCE</scope>
    <source>
        <strain evidence="1">IBT 3081</strain>
    </source>
</reference>
<evidence type="ECO:0000313" key="1">
    <source>
        <dbReference type="EMBL" id="KAJ5365233.1"/>
    </source>
</evidence>
<keyword evidence="2" id="KW-1185">Reference proteome</keyword>
<reference evidence="1" key="1">
    <citation type="submission" date="2022-12" db="EMBL/GenBank/DDBJ databases">
        <authorList>
            <person name="Petersen C."/>
        </authorList>
    </citation>
    <scope>NUCLEOTIDE SEQUENCE</scope>
    <source>
        <strain evidence="1">IBT 3081</strain>
    </source>
</reference>
<dbReference type="EMBL" id="JAPZBT010000003">
    <property type="protein sequence ID" value="KAJ5365233.1"/>
    <property type="molecule type" value="Genomic_DNA"/>
</dbReference>
<dbReference type="RefSeq" id="XP_056576700.1">
    <property type="nucleotide sequence ID" value="XM_056725849.1"/>
</dbReference>
<accession>A0A9W9RWQ5</accession>